<gene>
    <name evidence="2" type="ORF">JFY56_06740</name>
</gene>
<dbReference type="EMBL" id="JAELYA010000002">
    <property type="protein sequence ID" value="MBO3274915.1"/>
    <property type="molecule type" value="Genomic_DNA"/>
</dbReference>
<dbReference type="Proteomes" id="UP000669060">
    <property type="component" value="Unassembled WGS sequence"/>
</dbReference>
<protein>
    <submittedName>
        <fullName evidence="2">Aldo/keto reductase</fullName>
    </submittedName>
</protein>
<dbReference type="Pfam" id="PF00248">
    <property type="entry name" value="Aldo_ket_red"/>
    <property type="match status" value="1"/>
</dbReference>
<evidence type="ECO:0000313" key="2">
    <source>
        <dbReference type="EMBL" id="MBO3274915.1"/>
    </source>
</evidence>
<dbReference type="Gene3D" id="3.20.20.100">
    <property type="entry name" value="NADP-dependent oxidoreductase domain"/>
    <property type="match status" value="1"/>
</dbReference>
<dbReference type="PANTHER" id="PTHR43364">
    <property type="entry name" value="NADH-SPECIFIC METHYLGLYOXAL REDUCTASE-RELATED"/>
    <property type="match status" value="1"/>
</dbReference>
<sequence>MTLRELGQSGLEIPPLVFGGNVFGWTADEATSFRLLDTLLDAGLNCIDTADVYARWLPAHTGGESETIIGNWLKKTGKRDKVIIATKVGMDMGNGHKGLSAAYIEQAVEASLRRLQTDYIDLYQAHCDDAHTSLEETLGAFAGLIGSGKVRVIGASNYDARRLREAHAECQRLKLPSYQSLQPNYNLYDRADYETRLEPTIRELGLGVICYYSLAGGFLTGKYRSQADLDKSPARADKVKGYLNERGVTILAALDEVAEQYDVTPTQVALAWLIARPSVTAPIASASSLDQLPDLIGATRLQLDADSIERLNRASAY</sequence>
<comment type="caution">
    <text evidence="2">The sequence shown here is derived from an EMBL/GenBank/DDBJ whole genome shotgun (WGS) entry which is preliminary data.</text>
</comment>
<evidence type="ECO:0000259" key="1">
    <source>
        <dbReference type="Pfam" id="PF00248"/>
    </source>
</evidence>
<proteinExistence type="predicted"/>
<organism evidence="2 3">
    <name type="scientific">Pseudomonas schmalbachii</name>
    <dbReference type="NCBI Taxonomy" id="2816993"/>
    <lineage>
        <taxon>Bacteria</taxon>
        <taxon>Pseudomonadati</taxon>
        <taxon>Pseudomonadota</taxon>
        <taxon>Gammaproteobacteria</taxon>
        <taxon>Pseudomonadales</taxon>
        <taxon>Pseudomonadaceae</taxon>
        <taxon>Pseudomonas</taxon>
    </lineage>
</organism>
<name>A0ABS3TMM9_9PSED</name>
<dbReference type="InterPro" id="IPR050523">
    <property type="entry name" value="AKR_Detox_Biosynth"/>
</dbReference>
<dbReference type="SUPFAM" id="SSF51430">
    <property type="entry name" value="NAD(P)-linked oxidoreductase"/>
    <property type="match status" value="1"/>
</dbReference>
<reference evidence="2 3" key="1">
    <citation type="submission" date="2020-12" db="EMBL/GenBank/DDBJ databases">
        <title>Pseudomonas schmalbachii sp. nov. isolated from millipede gut.</title>
        <authorList>
            <person name="Shelomi M."/>
        </authorList>
    </citation>
    <scope>NUCLEOTIDE SEQUENCE [LARGE SCALE GENOMIC DNA]</scope>
    <source>
        <strain evidence="2 3">Milli4</strain>
    </source>
</reference>
<feature type="domain" description="NADP-dependent oxidoreductase" evidence="1">
    <location>
        <begin position="15"/>
        <end position="314"/>
    </location>
</feature>
<dbReference type="PANTHER" id="PTHR43364:SF6">
    <property type="entry name" value="OXIDOREDUCTASE-RELATED"/>
    <property type="match status" value="1"/>
</dbReference>
<dbReference type="InterPro" id="IPR036812">
    <property type="entry name" value="NAD(P)_OxRdtase_dom_sf"/>
</dbReference>
<accession>A0ABS3TMM9</accession>
<dbReference type="InterPro" id="IPR023210">
    <property type="entry name" value="NADP_OxRdtase_dom"/>
</dbReference>
<keyword evidence="3" id="KW-1185">Reference proteome</keyword>
<dbReference type="CDD" id="cd19081">
    <property type="entry name" value="AKR_AKR9C1"/>
    <property type="match status" value="1"/>
</dbReference>
<dbReference type="RefSeq" id="WP_208312762.1">
    <property type="nucleotide sequence ID" value="NZ_JAELYA010000002.1"/>
</dbReference>
<evidence type="ECO:0000313" key="3">
    <source>
        <dbReference type="Proteomes" id="UP000669060"/>
    </source>
</evidence>